<dbReference type="EMBL" id="BMAO01029331">
    <property type="protein sequence ID" value="GFR30906.1"/>
    <property type="molecule type" value="Genomic_DNA"/>
</dbReference>
<dbReference type="InterPro" id="IPR029063">
    <property type="entry name" value="SAM-dependent_MTases_sf"/>
</dbReference>
<organism evidence="2 3">
    <name type="scientific">Trichonephila clavata</name>
    <name type="common">Joro spider</name>
    <name type="synonym">Nephila clavata</name>
    <dbReference type="NCBI Taxonomy" id="2740835"/>
    <lineage>
        <taxon>Eukaryota</taxon>
        <taxon>Metazoa</taxon>
        <taxon>Ecdysozoa</taxon>
        <taxon>Arthropoda</taxon>
        <taxon>Chelicerata</taxon>
        <taxon>Arachnida</taxon>
        <taxon>Araneae</taxon>
        <taxon>Araneomorphae</taxon>
        <taxon>Entelegynae</taxon>
        <taxon>Araneoidea</taxon>
        <taxon>Nephilidae</taxon>
        <taxon>Trichonephila</taxon>
    </lineage>
</organism>
<feature type="domain" description="Methyltransferase type 11" evidence="1">
    <location>
        <begin position="1"/>
        <end position="73"/>
    </location>
</feature>
<keyword evidence="3" id="KW-1185">Reference proteome</keyword>
<sequence length="204" mass="23899">MDLVPAAIESAKKQNSHPLIEYSVANFEDWSTLKHWEGRITKLISVYCINWLKDQRNAFQNIFKLLRKGGEAAVCFPMQTSYYDALLKVQNNPKWNAFLKDAETLIPESHYKKYDSSLYIKMAEEIGFEIIYCRDEVVTDVIPSEEKYRNFFPASCVLTPHIPVERRGEFKNDFIEELIKENGRNDKGLPQFRSRIIELVIRKN</sequence>
<gene>
    <name evidence="2" type="primary">jhamt_3</name>
    <name evidence="2" type="ORF">TNCT_196481</name>
</gene>
<protein>
    <submittedName>
        <fullName evidence="2">Juvenile hormone acid O-methyltransferase</fullName>
    </submittedName>
</protein>
<dbReference type="Proteomes" id="UP000887116">
    <property type="component" value="Unassembled WGS sequence"/>
</dbReference>
<dbReference type="SUPFAM" id="SSF53335">
    <property type="entry name" value="S-adenosyl-L-methionine-dependent methyltransferases"/>
    <property type="match status" value="1"/>
</dbReference>
<reference evidence="2" key="1">
    <citation type="submission" date="2020-07" db="EMBL/GenBank/DDBJ databases">
        <title>Multicomponent nature underlies the extraordinary mechanical properties of spider dragline silk.</title>
        <authorList>
            <person name="Kono N."/>
            <person name="Nakamura H."/>
            <person name="Mori M."/>
            <person name="Yoshida Y."/>
            <person name="Ohtoshi R."/>
            <person name="Malay A.D."/>
            <person name="Moran D.A.P."/>
            <person name="Tomita M."/>
            <person name="Numata K."/>
            <person name="Arakawa K."/>
        </authorList>
    </citation>
    <scope>NUCLEOTIDE SEQUENCE</scope>
</reference>
<evidence type="ECO:0000313" key="3">
    <source>
        <dbReference type="Proteomes" id="UP000887116"/>
    </source>
</evidence>
<accession>A0A8X6K4M6</accession>
<evidence type="ECO:0000313" key="2">
    <source>
        <dbReference type="EMBL" id="GFR30906.1"/>
    </source>
</evidence>
<dbReference type="GO" id="GO:0008757">
    <property type="term" value="F:S-adenosylmethionine-dependent methyltransferase activity"/>
    <property type="evidence" value="ECO:0007669"/>
    <property type="project" value="InterPro"/>
</dbReference>
<dbReference type="Gene3D" id="3.40.50.150">
    <property type="entry name" value="Vaccinia Virus protein VP39"/>
    <property type="match status" value="1"/>
</dbReference>
<dbReference type="OrthoDB" id="6408088at2759"/>
<proteinExistence type="predicted"/>
<comment type="caution">
    <text evidence="2">The sequence shown here is derived from an EMBL/GenBank/DDBJ whole genome shotgun (WGS) entry which is preliminary data.</text>
</comment>
<dbReference type="Pfam" id="PF08241">
    <property type="entry name" value="Methyltransf_11"/>
    <property type="match status" value="1"/>
</dbReference>
<evidence type="ECO:0000259" key="1">
    <source>
        <dbReference type="Pfam" id="PF08241"/>
    </source>
</evidence>
<dbReference type="InterPro" id="IPR013216">
    <property type="entry name" value="Methyltransf_11"/>
</dbReference>
<name>A0A8X6K4M6_TRICU</name>
<dbReference type="AlphaFoldDB" id="A0A8X6K4M6"/>